<dbReference type="CDD" id="cd12379">
    <property type="entry name" value="RRM2_I_PABPs"/>
    <property type="match status" value="1"/>
</dbReference>
<dbReference type="Pfam" id="PF00076">
    <property type="entry name" value="RRM_1"/>
    <property type="match status" value="1"/>
</dbReference>
<sequence length="125" mass="14283">MLNFTPLNNKPVRIMYSNRDPSTRTSAAANIFIKNLDKSIDNKALHDTFSAFGNVISCKVAMDSSGQSKGYGYMHFEQQETAQDAIKKLNGMALNDKVVYVGPFLRKREREMQTMKARRSFLMFF</sequence>
<dbReference type="Gramene" id="ONK76749">
    <property type="protein sequence ID" value="ONK76749"/>
    <property type="gene ID" value="A4U43_C03F31710"/>
</dbReference>
<dbReference type="SMART" id="SM00360">
    <property type="entry name" value="RRM"/>
    <property type="match status" value="1"/>
</dbReference>
<protein>
    <recommendedName>
        <fullName evidence="4">RRM domain-containing protein</fullName>
    </recommendedName>
</protein>
<evidence type="ECO:0000313" key="6">
    <source>
        <dbReference type="Proteomes" id="UP000243459"/>
    </source>
</evidence>
<dbReference type="Proteomes" id="UP000243459">
    <property type="component" value="Chromosome 3"/>
</dbReference>
<evidence type="ECO:0000313" key="5">
    <source>
        <dbReference type="EMBL" id="ONK76749.1"/>
    </source>
</evidence>
<dbReference type="InterPro" id="IPR012677">
    <property type="entry name" value="Nucleotide-bd_a/b_plait_sf"/>
</dbReference>
<dbReference type="GO" id="GO:0003723">
    <property type="term" value="F:RNA binding"/>
    <property type="evidence" value="ECO:0007669"/>
    <property type="project" value="UniProtKB-UniRule"/>
</dbReference>
<dbReference type="EMBL" id="CM007383">
    <property type="protein sequence ID" value="ONK76749.1"/>
    <property type="molecule type" value="Genomic_DNA"/>
</dbReference>
<keyword evidence="1" id="KW-0677">Repeat</keyword>
<gene>
    <name evidence="5" type="ORF">A4U43_C03F31710</name>
</gene>
<evidence type="ECO:0000256" key="1">
    <source>
        <dbReference type="ARBA" id="ARBA00022737"/>
    </source>
</evidence>
<keyword evidence="6" id="KW-1185">Reference proteome</keyword>
<dbReference type="Gene3D" id="3.30.70.330">
    <property type="match status" value="2"/>
</dbReference>
<name>A0A5P1FIM3_ASPOF</name>
<dbReference type="InterPro" id="IPR035979">
    <property type="entry name" value="RBD_domain_sf"/>
</dbReference>
<accession>A0A5P1FIM3</accession>
<organism evidence="5 6">
    <name type="scientific">Asparagus officinalis</name>
    <name type="common">Garden asparagus</name>
    <dbReference type="NCBI Taxonomy" id="4686"/>
    <lineage>
        <taxon>Eukaryota</taxon>
        <taxon>Viridiplantae</taxon>
        <taxon>Streptophyta</taxon>
        <taxon>Embryophyta</taxon>
        <taxon>Tracheophyta</taxon>
        <taxon>Spermatophyta</taxon>
        <taxon>Magnoliopsida</taxon>
        <taxon>Liliopsida</taxon>
        <taxon>Asparagales</taxon>
        <taxon>Asparagaceae</taxon>
        <taxon>Asparagoideae</taxon>
        <taxon>Asparagus</taxon>
    </lineage>
</organism>
<dbReference type="FunFam" id="3.30.70.330:FF:000003">
    <property type="entry name" value="Polyadenylate-binding protein"/>
    <property type="match status" value="1"/>
</dbReference>
<dbReference type="InterPro" id="IPR000504">
    <property type="entry name" value="RRM_dom"/>
</dbReference>
<evidence type="ECO:0000256" key="3">
    <source>
        <dbReference type="PROSITE-ProRule" id="PRU00176"/>
    </source>
</evidence>
<dbReference type="PANTHER" id="PTHR24012">
    <property type="entry name" value="RNA BINDING PROTEIN"/>
    <property type="match status" value="1"/>
</dbReference>
<reference evidence="6" key="1">
    <citation type="journal article" date="2017" name="Nat. Commun.">
        <title>The asparagus genome sheds light on the origin and evolution of a young Y chromosome.</title>
        <authorList>
            <person name="Harkess A."/>
            <person name="Zhou J."/>
            <person name="Xu C."/>
            <person name="Bowers J.E."/>
            <person name="Van der Hulst R."/>
            <person name="Ayyampalayam S."/>
            <person name="Mercati F."/>
            <person name="Riccardi P."/>
            <person name="McKain M.R."/>
            <person name="Kakrana A."/>
            <person name="Tang H."/>
            <person name="Ray J."/>
            <person name="Groenendijk J."/>
            <person name="Arikit S."/>
            <person name="Mathioni S.M."/>
            <person name="Nakano M."/>
            <person name="Shan H."/>
            <person name="Telgmann-Rauber A."/>
            <person name="Kanno A."/>
            <person name="Yue Z."/>
            <person name="Chen H."/>
            <person name="Li W."/>
            <person name="Chen Y."/>
            <person name="Xu X."/>
            <person name="Zhang Y."/>
            <person name="Luo S."/>
            <person name="Chen H."/>
            <person name="Gao J."/>
            <person name="Mao Z."/>
            <person name="Pires J.C."/>
            <person name="Luo M."/>
            <person name="Kudrna D."/>
            <person name="Wing R.A."/>
            <person name="Meyers B.C."/>
            <person name="Yi K."/>
            <person name="Kong H."/>
            <person name="Lavrijsen P."/>
            <person name="Sunseri F."/>
            <person name="Falavigna A."/>
            <person name="Ye Y."/>
            <person name="Leebens-Mack J.H."/>
            <person name="Chen G."/>
        </authorList>
    </citation>
    <scope>NUCLEOTIDE SEQUENCE [LARGE SCALE GENOMIC DNA]</scope>
    <source>
        <strain evidence="6">cv. DH0086</strain>
    </source>
</reference>
<feature type="domain" description="RRM" evidence="4">
    <location>
        <begin position="29"/>
        <end position="101"/>
    </location>
</feature>
<proteinExistence type="predicted"/>
<evidence type="ECO:0000256" key="2">
    <source>
        <dbReference type="ARBA" id="ARBA00022884"/>
    </source>
</evidence>
<dbReference type="OMA" id="MEMLDFT"/>
<evidence type="ECO:0000259" key="4">
    <source>
        <dbReference type="PROSITE" id="PS50102"/>
    </source>
</evidence>
<dbReference type="InterPro" id="IPR045305">
    <property type="entry name" value="RRM2_I_PABPs"/>
</dbReference>
<dbReference type="SUPFAM" id="SSF54928">
    <property type="entry name" value="RNA-binding domain, RBD"/>
    <property type="match status" value="1"/>
</dbReference>
<keyword evidence="2 3" id="KW-0694">RNA-binding</keyword>
<dbReference type="AlphaFoldDB" id="A0A5P1FIM3"/>
<dbReference type="PROSITE" id="PS50102">
    <property type="entry name" value="RRM"/>
    <property type="match status" value="1"/>
</dbReference>